<reference evidence="1 2" key="1">
    <citation type="submission" date="2018-05" db="EMBL/GenBank/DDBJ databases">
        <title>Lactobacillus salivarius genome sequencing and assembly.</title>
        <authorList>
            <person name="Audisio C."/>
            <person name="Albarracin L."/>
            <person name="Torres M.J."/>
            <person name="Hebert E.M."/>
            <person name="Saavedra L."/>
        </authorList>
    </citation>
    <scope>NUCLEOTIDE SEQUENCE [LARGE SCALE GENOMIC DNA]</scope>
    <source>
        <strain evidence="1 2">A3iob</strain>
    </source>
</reference>
<accession>A0A2U2M249</accession>
<dbReference type="AlphaFoldDB" id="A0A2U2M249"/>
<sequence>MLVLHFFVLSDIKIFYGFKKYFNKTESACNKEDFV</sequence>
<dbReference type="Proteomes" id="UP000245607">
    <property type="component" value="Unassembled WGS sequence"/>
</dbReference>
<dbReference type="EMBL" id="QFAS01000010">
    <property type="protein sequence ID" value="PWG50934.1"/>
    <property type="molecule type" value="Genomic_DNA"/>
</dbReference>
<comment type="caution">
    <text evidence="1">The sequence shown here is derived from an EMBL/GenBank/DDBJ whole genome shotgun (WGS) entry which is preliminary data.</text>
</comment>
<proteinExistence type="predicted"/>
<name>A0A2U2M249_9LACO</name>
<gene>
    <name evidence="1" type="ORF">DB362_08810</name>
</gene>
<protein>
    <submittedName>
        <fullName evidence="1">Uncharacterized protein</fullName>
    </submittedName>
</protein>
<evidence type="ECO:0000313" key="2">
    <source>
        <dbReference type="Proteomes" id="UP000245607"/>
    </source>
</evidence>
<evidence type="ECO:0000313" key="1">
    <source>
        <dbReference type="EMBL" id="PWG50934.1"/>
    </source>
</evidence>
<organism evidence="1 2">
    <name type="scientific">Ligilactobacillus salivarius</name>
    <dbReference type="NCBI Taxonomy" id="1624"/>
    <lineage>
        <taxon>Bacteria</taxon>
        <taxon>Bacillati</taxon>
        <taxon>Bacillota</taxon>
        <taxon>Bacilli</taxon>
        <taxon>Lactobacillales</taxon>
        <taxon>Lactobacillaceae</taxon>
        <taxon>Ligilactobacillus</taxon>
    </lineage>
</organism>